<dbReference type="AlphaFoldDB" id="A0AAD8ZY45"/>
<evidence type="ECO:0000256" key="1">
    <source>
        <dbReference type="SAM" id="MobiDB-lite"/>
    </source>
</evidence>
<evidence type="ECO:0008006" key="4">
    <source>
        <dbReference type="Google" id="ProtNLM"/>
    </source>
</evidence>
<organism evidence="2 3">
    <name type="scientific">Colletotrichum chrysophilum</name>
    <dbReference type="NCBI Taxonomy" id="1836956"/>
    <lineage>
        <taxon>Eukaryota</taxon>
        <taxon>Fungi</taxon>
        <taxon>Dikarya</taxon>
        <taxon>Ascomycota</taxon>
        <taxon>Pezizomycotina</taxon>
        <taxon>Sordariomycetes</taxon>
        <taxon>Hypocreomycetidae</taxon>
        <taxon>Glomerellales</taxon>
        <taxon>Glomerellaceae</taxon>
        <taxon>Colletotrichum</taxon>
        <taxon>Colletotrichum gloeosporioides species complex</taxon>
    </lineage>
</organism>
<feature type="region of interest" description="Disordered" evidence="1">
    <location>
        <begin position="1"/>
        <end position="64"/>
    </location>
</feature>
<proteinExistence type="predicted"/>
<feature type="compositionally biased region" description="Low complexity" evidence="1">
    <location>
        <begin position="30"/>
        <end position="51"/>
    </location>
</feature>
<dbReference type="EMBL" id="JAQOWY010000987">
    <property type="protein sequence ID" value="KAK1837846.1"/>
    <property type="molecule type" value="Genomic_DNA"/>
</dbReference>
<accession>A0AAD8ZY45</accession>
<dbReference type="Proteomes" id="UP001243330">
    <property type="component" value="Unassembled WGS sequence"/>
</dbReference>
<gene>
    <name evidence="2" type="ORF">CCHR01_19530</name>
</gene>
<protein>
    <recommendedName>
        <fullName evidence="4">Polymer-forming cytoskeletal protein</fullName>
    </recommendedName>
</protein>
<feature type="compositionally biased region" description="Basic residues" evidence="1">
    <location>
        <begin position="1"/>
        <end position="11"/>
    </location>
</feature>
<feature type="compositionally biased region" description="Basic and acidic residues" evidence="1">
    <location>
        <begin position="12"/>
        <end position="23"/>
    </location>
</feature>
<keyword evidence="3" id="KW-1185">Reference proteome</keyword>
<evidence type="ECO:0000313" key="2">
    <source>
        <dbReference type="EMBL" id="KAK1837846.1"/>
    </source>
</evidence>
<comment type="caution">
    <text evidence="2">The sequence shown here is derived from an EMBL/GenBank/DDBJ whole genome shotgun (WGS) entry which is preliminary data.</text>
</comment>
<evidence type="ECO:0000313" key="3">
    <source>
        <dbReference type="Proteomes" id="UP001243330"/>
    </source>
</evidence>
<reference evidence="2" key="1">
    <citation type="submission" date="2023-01" db="EMBL/GenBank/DDBJ databases">
        <title>Colletotrichum chrysophilum M932 genome sequence.</title>
        <authorList>
            <person name="Baroncelli R."/>
        </authorList>
    </citation>
    <scope>NUCLEOTIDE SEQUENCE</scope>
    <source>
        <strain evidence="2">M932</strain>
    </source>
</reference>
<name>A0AAD8ZY45_9PEZI</name>
<sequence>MSCSRSKKSSRKGQESTREHNYEEQYASPAGTDSYYASSSTTAPTTADPGTPKQSVLKSKSIKSEGEITLQGPIEVAGSVKSGGNITFNGDFDVRDKVEAYGGIEVNGNLSCEGKMKAYGNINVAGYMSVGDKVKGFGKLRVTGTCEAKELEIYGNTTIIGFL</sequence>